<reference evidence="2 3" key="1">
    <citation type="submission" date="2021-06" db="EMBL/GenBank/DDBJ databases">
        <title>Caerostris extrusa draft genome.</title>
        <authorList>
            <person name="Kono N."/>
            <person name="Arakawa K."/>
        </authorList>
    </citation>
    <scope>NUCLEOTIDE SEQUENCE [LARGE SCALE GENOMIC DNA]</scope>
</reference>
<dbReference type="EMBL" id="BPLR01021468">
    <property type="protein sequence ID" value="GIX89999.1"/>
    <property type="molecule type" value="Genomic_DNA"/>
</dbReference>
<evidence type="ECO:0000313" key="2">
    <source>
        <dbReference type="EMBL" id="GIX89999.1"/>
    </source>
</evidence>
<evidence type="ECO:0000313" key="3">
    <source>
        <dbReference type="Proteomes" id="UP001054945"/>
    </source>
</evidence>
<gene>
    <name evidence="2" type="ORF">CEXT_156941</name>
</gene>
<comment type="caution">
    <text evidence="2">The sequence shown here is derived from an EMBL/GenBank/DDBJ whole genome shotgun (WGS) entry which is preliminary data.</text>
</comment>
<organism evidence="2 3">
    <name type="scientific">Caerostris extrusa</name>
    <name type="common">Bark spider</name>
    <name type="synonym">Caerostris bankana</name>
    <dbReference type="NCBI Taxonomy" id="172846"/>
    <lineage>
        <taxon>Eukaryota</taxon>
        <taxon>Metazoa</taxon>
        <taxon>Ecdysozoa</taxon>
        <taxon>Arthropoda</taxon>
        <taxon>Chelicerata</taxon>
        <taxon>Arachnida</taxon>
        <taxon>Araneae</taxon>
        <taxon>Araneomorphae</taxon>
        <taxon>Entelegynae</taxon>
        <taxon>Araneoidea</taxon>
        <taxon>Araneidae</taxon>
        <taxon>Caerostris</taxon>
    </lineage>
</organism>
<protein>
    <submittedName>
        <fullName evidence="2">Uncharacterized protein</fullName>
    </submittedName>
</protein>
<name>A0AAV4P262_CAEEX</name>
<keyword evidence="3" id="KW-1185">Reference proteome</keyword>
<dbReference type="Proteomes" id="UP001054945">
    <property type="component" value="Unassembled WGS sequence"/>
</dbReference>
<feature type="compositionally biased region" description="Polar residues" evidence="1">
    <location>
        <begin position="53"/>
        <end position="66"/>
    </location>
</feature>
<feature type="compositionally biased region" description="Basic and acidic residues" evidence="1">
    <location>
        <begin position="8"/>
        <end position="19"/>
    </location>
</feature>
<proteinExistence type="predicted"/>
<sequence>MRSSGNGRNDRRDRCRETLHIQMRPHSFPRAEPGGEKRGRCGSMRPKKRIPQQLRTTSSAQRNASSLPIRIAEKEKKKKSR</sequence>
<feature type="region of interest" description="Disordered" evidence="1">
    <location>
        <begin position="1"/>
        <end position="81"/>
    </location>
</feature>
<evidence type="ECO:0000256" key="1">
    <source>
        <dbReference type="SAM" id="MobiDB-lite"/>
    </source>
</evidence>
<dbReference type="AlphaFoldDB" id="A0AAV4P262"/>
<accession>A0AAV4P262</accession>